<reference evidence="2 3" key="1">
    <citation type="journal article" date="2010" name="Science">
        <title>Genomic comparison of the ants Camponotus floridanus and Harpegnathos saltator.</title>
        <authorList>
            <person name="Bonasio R."/>
            <person name="Zhang G."/>
            <person name="Ye C."/>
            <person name="Mutti N.S."/>
            <person name="Fang X."/>
            <person name="Qin N."/>
            <person name="Donahue G."/>
            <person name="Yang P."/>
            <person name="Li Q."/>
            <person name="Li C."/>
            <person name="Zhang P."/>
            <person name="Huang Z."/>
            <person name="Berger S.L."/>
            <person name="Reinberg D."/>
            <person name="Wang J."/>
            <person name="Liebig J."/>
        </authorList>
    </citation>
    <scope>NUCLEOTIDE SEQUENCE [LARGE SCALE GENOMIC DNA]</scope>
    <source>
        <strain evidence="3">C129</strain>
    </source>
</reference>
<dbReference type="AlphaFoldDB" id="E2AEX1"/>
<proteinExistence type="predicted"/>
<sequence length="80" mass="9074">MVELGWRSGSSSEVLWSLRRGGSRKVEGRSPRELREDDSWVRSDDERELAPSERSGTMTPLSSGSDHRIMATSLILWEIL</sequence>
<accession>E2AEX1</accession>
<protein>
    <submittedName>
        <fullName evidence="2">Uncharacterized protein</fullName>
    </submittedName>
</protein>
<evidence type="ECO:0000313" key="3">
    <source>
        <dbReference type="Proteomes" id="UP000000311"/>
    </source>
</evidence>
<name>E2AEX1_CAMFO</name>
<dbReference type="Proteomes" id="UP000000311">
    <property type="component" value="Unassembled WGS sequence"/>
</dbReference>
<keyword evidence="3" id="KW-1185">Reference proteome</keyword>
<dbReference type="InParanoid" id="E2AEX1"/>
<dbReference type="EMBL" id="GL438952">
    <property type="protein sequence ID" value="EFN68016.1"/>
    <property type="molecule type" value="Genomic_DNA"/>
</dbReference>
<evidence type="ECO:0000256" key="1">
    <source>
        <dbReference type="SAM" id="MobiDB-lite"/>
    </source>
</evidence>
<gene>
    <name evidence="2" type="ORF">EAG_05570</name>
</gene>
<organism evidence="3">
    <name type="scientific">Camponotus floridanus</name>
    <name type="common">Florida carpenter ant</name>
    <dbReference type="NCBI Taxonomy" id="104421"/>
    <lineage>
        <taxon>Eukaryota</taxon>
        <taxon>Metazoa</taxon>
        <taxon>Ecdysozoa</taxon>
        <taxon>Arthropoda</taxon>
        <taxon>Hexapoda</taxon>
        <taxon>Insecta</taxon>
        <taxon>Pterygota</taxon>
        <taxon>Neoptera</taxon>
        <taxon>Endopterygota</taxon>
        <taxon>Hymenoptera</taxon>
        <taxon>Apocrita</taxon>
        <taxon>Aculeata</taxon>
        <taxon>Formicoidea</taxon>
        <taxon>Formicidae</taxon>
        <taxon>Formicinae</taxon>
        <taxon>Camponotus</taxon>
    </lineage>
</organism>
<evidence type="ECO:0000313" key="2">
    <source>
        <dbReference type="EMBL" id="EFN68016.1"/>
    </source>
</evidence>
<feature type="region of interest" description="Disordered" evidence="1">
    <location>
        <begin position="19"/>
        <end position="65"/>
    </location>
</feature>
<feature type="compositionally biased region" description="Polar residues" evidence="1">
    <location>
        <begin position="54"/>
        <end position="64"/>
    </location>
</feature>
<feature type="compositionally biased region" description="Basic and acidic residues" evidence="1">
    <location>
        <begin position="24"/>
        <end position="51"/>
    </location>
</feature>